<gene>
    <name evidence="2" type="ORF">E3N88_30849</name>
</gene>
<dbReference type="InterPro" id="IPR000270">
    <property type="entry name" value="PB1_dom"/>
</dbReference>
<dbReference type="InterPro" id="IPR055081">
    <property type="entry name" value="NLP1-9_GAF"/>
</dbReference>
<dbReference type="Pfam" id="PF22922">
    <property type="entry name" value="GAF_NLP"/>
    <property type="match status" value="1"/>
</dbReference>
<protein>
    <recommendedName>
        <fullName evidence="1">PB1 domain-containing protein</fullName>
    </recommendedName>
</protein>
<evidence type="ECO:0000313" key="2">
    <source>
        <dbReference type="EMBL" id="KAD3641625.1"/>
    </source>
</evidence>
<dbReference type="OrthoDB" id="1725834at2759"/>
<dbReference type="Gene3D" id="3.10.20.90">
    <property type="entry name" value="Phosphatidylinositol 3-kinase Catalytic Subunit, Chain A, domain 1"/>
    <property type="match status" value="1"/>
</dbReference>
<dbReference type="InterPro" id="IPR053793">
    <property type="entry name" value="PB1-like"/>
</dbReference>
<dbReference type="PROSITE" id="PS51745">
    <property type="entry name" value="PB1"/>
    <property type="match status" value="1"/>
</dbReference>
<dbReference type="SUPFAM" id="SSF54277">
    <property type="entry name" value="CAD &amp; PB1 domains"/>
    <property type="match status" value="1"/>
</dbReference>
<dbReference type="GO" id="GO:0003700">
    <property type="term" value="F:DNA-binding transcription factor activity"/>
    <property type="evidence" value="ECO:0007669"/>
    <property type="project" value="InterPro"/>
</dbReference>
<sequence length="707" mass="80600">MDRSENIANRDEELNDKIQKTFKHLALRDPYSLVQFWSRSNSGAYNLLKVVDPFGLGIHNPGLLNYRSESERHFFLVDKECKEEDLIPIVRVFRRRLPEWTYDLKNYRLKKHPLQDCAIRWNLQGYLVLPVLDSITMLCVGVLELITSSKHLDYHYEVQEVHRTLKEANLTSPQAFDCPFSVNYKNKQHELDDIFNFLKDVCDTHKLPLAQTWTVSSRSSCYVATERNMERACNSFNTRCIGKVCMSTTGLPFYVKDLRFWHFREACRKHHLLKSKGVVGRALSSHGSCLCFDVAKLGEDEYSLVHNARMSGLTSCYAVYLHSNEHDEGYILEFFLPISMKEDKDLQDLVQKMKMHFKFTSFEFGDLLVMDVIGMPIEATQLSSTMQLDTNKKSSSREIMQLDLQRVLMDTCTHIDCLNAQNQCDFGQVSHMNSSITSSEEMYVDDGITSKNIDIVTVGKKCKSGEKPSSMKKWAKHKTDSLASEHVRNYSKILVGEATMSLESLSREILQQDSRETQTSQQTNAQDQHVCSEVSIANPKFVCKSNPSVHIRETICGSYAHSGVYQSCPKKNKVSNVLDKRMVTVKATFKDDMIKFIFPLSSGLSELKKQVAQRFKLEATRICLNYKDEDDDLILISCDADFHNLMPFSASPVGKNTIKLIVQMADTIGKRCNSGDTLSSDTVNSGDNRRNRTIPIEATLIAAKVAR</sequence>
<dbReference type="Pfam" id="PF00564">
    <property type="entry name" value="PB1"/>
    <property type="match status" value="1"/>
</dbReference>
<feature type="domain" description="PB1" evidence="1">
    <location>
        <begin position="582"/>
        <end position="665"/>
    </location>
</feature>
<reference evidence="2 3" key="1">
    <citation type="submission" date="2019-05" db="EMBL/GenBank/DDBJ databases">
        <title>Mikania micrantha, genome provides insights into the molecular mechanism of rapid growth.</title>
        <authorList>
            <person name="Liu B."/>
        </authorList>
    </citation>
    <scope>NUCLEOTIDE SEQUENCE [LARGE SCALE GENOMIC DNA]</scope>
    <source>
        <strain evidence="2">NLD-2019</strain>
        <tissue evidence="2">Leaf</tissue>
    </source>
</reference>
<dbReference type="AlphaFoldDB" id="A0A5N6MMS3"/>
<dbReference type="EMBL" id="SZYD01000015">
    <property type="protein sequence ID" value="KAD3641625.1"/>
    <property type="molecule type" value="Genomic_DNA"/>
</dbReference>
<name>A0A5N6MMS3_9ASTR</name>
<evidence type="ECO:0000313" key="3">
    <source>
        <dbReference type="Proteomes" id="UP000326396"/>
    </source>
</evidence>
<accession>A0A5N6MMS3</accession>
<dbReference type="PANTHER" id="PTHR32002">
    <property type="entry name" value="PROTEIN NLP8"/>
    <property type="match status" value="1"/>
</dbReference>
<dbReference type="InterPro" id="IPR045012">
    <property type="entry name" value="NLP"/>
</dbReference>
<dbReference type="SMART" id="SM00666">
    <property type="entry name" value="PB1"/>
    <property type="match status" value="1"/>
</dbReference>
<dbReference type="Proteomes" id="UP000326396">
    <property type="component" value="Linkage Group LG5"/>
</dbReference>
<dbReference type="PANTHER" id="PTHR32002:SF35">
    <property type="entry name" value="PROTEIN NLP6"/>
    <property type="match status" value="1"/>
</dbReference>
<proteinExistence type="predicted"/>
<comment type="caution">
    <text evidence="2">The sequence shown here is derived from an EMBL/GenBank/DDBJ whole genome shotgun (WGS) entry which is preliminary data.</text>
</comment>
<keyword evidence="3" id="KW-1185">Reference proteome</keyword>
<organism evidence="2 3">
    <name type="scientific">Mikania micrantha</name>
    <name type="common">bitter vine</name>
    <dbReference type="NCBI Taxonomy" id="192012"/>
    <lineage>
        <taxon>Eukaryota</taxon>
        <taxon>Viridiplantae</taxon>
        <taxon>Streptophyta</taxon>
        <taxon>Embryophyta</taxon>
        <taxon>Tracheophyta</taxon>
        <taxon>Spermatophyta</taxon>
        <taxon>Magnoliopsida</taxon>
        <taxon>eudicotyledons</taxon>
        <taxon>Gunneridae</taxon>
        <taxon>Pentapetalae</taxon>
        <taxon>asterids</taxon>
        <taxon>campanulids</taxon>
        <taxon>Asterales</taxon>
        <taxon>Asteraceae</taxon>
        <taxon>Asteroideae</taxon>
        <taxon>Heliantheae alliance</taxon>
        <taxon>Eupatorieae</taxon>
        <taxon>Mikania</taxon>
    </lineage>
</organism>
<evidence type="ECO:0000259" key="1">
    <source>
        <dbReference type="PROSITE" id="PS51745"/>
    </source>
</evidence>